<protein>
    <submittedName>
        <fullName evidence="1">Sulfotransferase family domain-containing protein</fullName>
    </submittedName>
</protein>
<dbReference type="Proteomes" id="UP001201812">
    <property type="component" value="Unassembled WGS sequence"/>
</dbReference>
<dbReference type="Pfam" id="PF03567">
    <property type="entry name" value="Sulfotransfer_2"/>
    <property type="match status" value="2"/>
</dbReference>
<comment type="caution">
    <text evidence="1">The sequence shown here is derived from an EMBL/GenBank/DDBJ whole genome shotgun (WGS) entry which is preliminary data.</text>
</comment>
<accession>A0AAD4QXH2</accession>
<evidence type="ECO:0000313" key="2">
    <source>
        <dbReference type="Proteomes" id="UP001201812"/>
    </source>
</evidence>
<evidence type="ECO:0000313" key="1">
    <source>
        <dbReference type="EMBL" id="KAI1702104.1"/>
    </source>
</evidence>
<dbReference type="GO" id="GO:0047756">
    <property type="term" value="F:chondroitin 4-sulfotransferase activity"/>
    <property type="evidence" value="ECO:0007669"/>
    <property type="project" value="InterPro"/>
</dbReference>
<proteinExistence type="predicted"/>
<sequence length="383" mass="43160">MTPIDGRKSTDFDNMIAAGEELHKDDVVRIVTDLRESEEDEGADVQRKQIIPMESYFGMTYSQKNICNNNDSSANLCVPKFGPWSSNSFAMAPKSKTIACRIQKVMSTVLDHIACYLSDEKAFHDGYKNFSTNDRRPSTANMVWLWNGFLYGLSQVNLGVYGLSQVNLGVYGLSQYTGYPSIRAIPVYGLSQVNLGVYGLSQYTGYPSIRAIPVYRLSQYTGYPSIRAIPVYGPSQYTGYPSIRAIPVYGLSQVNLGVYGLSQVYRALSESLAAFGRSKRAKLDLVRDLSQNINSLEHLFQHWNVFAVIRHPIDRLLSGFLDKCISHPIYLDTGVEEDKFTCHGCGANFTCFVINQYHRIMAQSQQPEYRITNADIHFFPQSW</sequence>
<dbReference type="GO" id="GO:0016020">
    <property type="term" value="C:membrane"/>
    <property type="evidence" value="ECO:0007669"/>
    <property type="project" value="InterPro"/>
</dbReference>
<gene>
    <name evidence="1" type="ORF">DdX_15700</name>
</gene>
<dbReference type="InterPro" id="IPR005331">
    <property type="entry name" value="Sulfotransferase"/>
</dbReference>
<dbReference type="InterPro" id="IPR007669">
    <property type="entry name" value="Chst-1-like"/>
</dbReference>
<reference evidence="1" key="1">
    <citation type="submission" date="2022-01" db="EMBL/GenBank/DDBJ databases">
        <title>Genome Sequence Resource for Two Populations of Ditylenchus destructor, the Migratory Endoparasitic Phytonematode.</title>
        <authorList>
            <person name="Zhang H."/>
            <person name="Lin R."/>
            <person name="Xie B."/>
        </authorList>
    </citation>
    <scope>NUCLEOTIDE SEQUENCE</scope>
    <source>
        <strain evidence="1">BazhouSP</strain>
    </source>
</reference>
<name>A0AAD4QXH2_9BILA</name>
<dbReference type="AlphaFoldDB" id="A0AAD4QXH2"/>
<dbReference type="GO" id="GO:1902884">
    <property type="term" value="P:positive regulation of response to oxidative stress"/>
    <property type="evidence" value="ECO:0007669"/>
    <property type="project" value="InterPro"/>
</dbReference>
<organism evidence="1 2">
    <name type="scientific">Ditylenchus destructor</name>
    <dbReference type="NCBI Taxonomy" id="166010"/>
    <lineage>
        <taxon>Eukaryota</taxon>
        <taxon>Metazoa</taxon>
        <taxon>Ecdysozoa</taxon>
        <taxon>Nematoda</taxon>
        <taxon>Chromadorea</taxon>
        <taxon>Rhabditida</taxon>
        <taxon>Tylenchina</taxon>
        <taxon>Tylenchomorpha</taxon>
        <taxon>Sphaerularioidea</taxon>
        <taxon>Anguinidae</taxon>
        <taxon>Anguininae</taxon>
        <taxon>Ditylenchus</taxon>
    </lineage>
</organism>
<dbReference type="GO" id="GO:0050650">
    <property type="term" value="P:chondroitin sulfate proteoglycan biosynthetic process"/>
    <property type="evidence" value="ECO:0007669"/>
    <property type="project" value="InterPro"/>
</dbReference>
<dbReference type="PANTHER" id="PTHR22900">
    <property type="entry name" value="PROTEIN CBG14245-RELATED"/>
    <property type="match status" value="1"/>
</dbReference>
<keyword evidence="2" id="KW-1185">Reference proteome</keyword>
<dbReference type="EMBL" id="JAKKPZ010000105">
    <property type="protein sequence ID" value="KAI1702104.1"/>
    <property type="molecule type" value="Genomic_DNA"/>
</dbReference>